<keyword evidence="3" id="KW-1185">Reference proteome</keyword>
<organism evidence="2 3">
    <name type="scientific">Vitrella brassicaformis (strain CCMP3155)</name>
    <dbReference type="NCBI Taxonomy" id="1169540"/>
    <lineage>
        <taxon>Eukaryota</taxon>
        <taxon>Sar</taxon>
        <taxon>Alveolata</taxon>
        <taxon>Colpodellida</taxon>
        <taxon>Vitrellaceae</taxon>
        <taxon>Vitrella</taxon>
    </lineage>
</organism>
<proteinExistence type="predicted"/>
<evidence type="ECO:0000313" key="2">
    <source>
        <dbReference type="EMBL" id="CEL92020.1"/>
    </source>
</evidence>
<protein>
    <submittedName>
        <fullName evidence="2">Uncharacterized protein</fullName>
    </submittedName>
</protein>
<name>A0A0G4E9Y5_VITBC</name>
<reference evidence="2 3" key="1">
    <citation type="submission" date="2014-11" db="EMBL/GenBank/DDBJ databases">
        <authorList>
            <person name="Zhu J."/>
            <person name="Qi W."/>
            <person name="Song R."/>
        </authorList>
    </citation>
    <scope>NUCLEOTIDE SEQUENCE [LARGE SCALE GENOMIC DNA]</scope>
</reference>
<feature type="compositionally biased region" description="Basic residues" evidence="1">
    <location>
        <begin position="7"/>
        <end position="24"/>
    </location>
</feature>
<dbReference type="InParanoid" id="A0A0G4E9Y5"/>
<evidence type="ECO:0000256" key="1">
    <source>
        <dbReference type="SAM" id="MobiDB-lite"/>
    </source>
</evidence>
<feature type="region of interest" description="Disordered" evidence="1">
    <location>
        <begin position="1"/>
        <end position="124"/>
    </location>
</feature>
<dbReference type="AlphaFoldDB" id="A0A0G4E9Y5"/>
<sequence>MEMSVRTTKRGRGVRQGRRQRRHPIPTATGIPRPPAGQEDAQAYQRGDQRCKTSPTARHGTAAAPDVRPRTGAAPSWPRVATPGGVPSRRRSLRDGRRARREARHCADTDGGGDDEKDVHELIG</sequence>
<evidence type="ECO:0000313" key="3">
    <source>
        <dbReference type="Proteomes" id="UP000041254"/>
    </source>
</evidence>
<dbReference type="EMBL" id="CDMY01000040">
    <property type="protein sequence ID" value="CEL92020.1"/>
    <property type="molecule type" value="Genomic_DNA"/>
</dbReference>
<dbReference type="Proteomes" id="UP000041254">
    <property type="component" value="Unassembled WGS sequence"/>
</dbReference>
<dbReference type="VEuPathDB" id="CryptoDB:Vbra_6758"/>
<accession>A0A0G4E9Y5</accession>
<feature type="compositionally biased region" description="Basic residues" evidence="1">
    <location>
        <begin position="88"/>
        <end position="103"/>
    </location>
</feature>
<gene>
    <name evidence="2" type="ORF">Vbra_6758</name>
</gene>